<comment type="caution">
    <text evidence="1">The sequence shown here is derived from an EMBL/GenBank/DDBJ whole genome shotgun (WGS) entry which is preliminary data.</text>
</comment>
<evidence type="ECO:0000313" key="1">
    <source>
        <dbReference type="EMBL" id="EFY07801.1"/>
    </source>
</evidence>
<dbReference type="AlphaFoldDB" id="E8LI69"/>
<dbReference type="EMBL" id="AEVO01000015">
    <property type="protein sequence ID" value="EFY07801.1"/>
    <property type="molecule type" value="Genomic_DNA"/>
</dbReference>
<reference evidence="1 2" key="1">
    <citation type="submission" date="2011-01" db="EMBL/GenBank/DDBJ databases">
        <authorList>
            <person name="Weinstock G."/>
            <person name="Sodergren E."/>
            <person name="Clifton S."/>
            <person name="Fulton L."/>
            <person name="Fulton B."/>
            <person name="Courtney L."/>
            <person name="Fronick C."/>
            <person name="Harrison M."/>
            <person name="Strong C."/>
            <person name="Farmer C."/>
            <person name="Delahaunty K."/>
            <person name="Markovic C."/>
            <person name="Hall O."/>
            <person name="Minx P."/>
            <person name="Tomlinson C."/>
            <person name="Mitreva M."/>
            <person name="Hou S."/>
            <person name="Chen J."/>
            <person name="Wollam A."/>
            <person name="Pepin K.H."/>
            <person name="Johnson M."/>
            <person name="Bhonagiri V."/>
            <person name="Zhang X."/>
            <person name="Suruliraj S."/>
            <person name="Warren W."/>
            <person name="Chinwalla A."/>
            <person name="Mardis E.R."/>
            <person name="Wilson R.K."/>
        </authorList>
    </citation>
    <scope>NUCLEOTIDE SEQUENCE [LARGE SCALE GENOMIC DNA]</scope>
    <source>
        <strain evidence="2">DSM 22608 / JCM 16073 / KCTC 15190 / YIT 12066</strain>
    </source>
</reference>
<dbReference type="RefSeq" id="WP_009142607.1">
    <property type="nucleotide sequence ID" value="NZ_GL830953.1"/>
</dbReference>
<proteinExistence type="predicted"/>
<evidence type="ECO:0000313" key="2">
    <source>
        <dbReference type="Proteomes" id="UP000018458"/>
    </source>
</evidence>
<name>E8LI69_SUCHY</name>
<accession>E8LI69</accession>
<dbReference type="Proteomes" id="UP000018458">
    <property type="component" value="Unassembled WGS sequence"/>
</dbReference>
<dbReference type="STRING" id="762983.HMPREF9444_00384"/>
<dbReference type="HOGENOM" id="CLU_831337_0_0_6"/>
<sequence>MKKSEKSKDESLIYLGNNLLGGNQFYELCKDKQNNWQNIYTFFSKDISSEQLENCYKGTYSQCFALMSQNKQISNIYLAINGRYTLKKDGTQVNKKISNRYFFMERNNKGVLDRHVKLTKENIFIGEYIENLDDAELDYKYIKQLNSEPSKRNTYICFPQKIRKRDIFSIIKNSNFKIERKVYQIFSSEFYNKHEHINGNYSQIYKSSTTNLIYRLSCNFTYDVKTSKVRKEIGGYDYDDEADLVSNHNIIDEKTGNNTVFYACADDLYSQHEDCETWDCIKNEDIDGKLAKNLLMNHIKKFIVYIKEPQLINIKNKKIIADPTEKMLIDVSCL</sequence>
<protein>
    <submittedName>
        <fullName evidence="1">Uncharacterized protein</fullName>
    </submittedName>
</protein>
<gene>
    <name evidence="1" type="ORF">HMPREF9444_00384</name>
</gene>
<keyword evidence="2" id="KW-1185">Reference proteome</keyword>
<organism evidence="1 2">
    <name type="scientific">Succinatimonas hippei (strain DSM 22608 / JCM 16073 / KCTC 15190 / YIT 12066)</name>
    <dbReference type="NCBI Taxonomy" id="762983"/>
    <lineage>
        <taxon>Bacteria</taxon>
        <taxon>Pseudomonadati</taxon>
        <taxon>Pseudomonadota</taxon>
        <taxon>Gammaproteobacteria</taxon>
        <taxon>Aeromonadales</taxon>
        <taxon>Succinivibrionaceae</taxon>
        <taxon>Succinatimonas</taxon>
    </lineage>
</organism>